<sequence>MKGNRVFITACCALAVMAFSQLLISGIALAVRFEEGKKVRIVEKEVEKLVPIRIKVPVASEPRKAIVERPKPELPPVPEPEEIVEPSIADPRSERLVTEARQARIAGDMGMAIVKLEEAQKESPDDPTVIFELGVVHELMGVNDKAAQYYEQVFQMGIQGAGELYKQAAQKLRDGFEQPTDMLGKVALGRVRIFKDPKAPGGERVVLTVPVQKAPGQEIDAQDIEVAVTFFNKTNKGQIVQLEDTSWAEADWVSLPFDWQGGEETLRMNYKIPARDTQTAHLFGDLSYYGQVVTLTYKGEVLDLQAWPRDLAARIGQTAPAGNPGSDFPEFLDQDILPPNFDPDIPLLNPLPSE</sequence>
<name>A0ABW5DAP2_9BACT</name>
<keyword evidence="3" id="KW-1185">Reference proteome</keyword>
<dbReference type="SUPFAM" id="SSF48452">
    <property type="entry name" value="TPR-like"/>
    <property type="match status" value="1"/>
</dbReference>
<accession>A0ABW5DAP2</accession>
<evidence type="ECO:0000256" key="1">
    <source>
        <dbReference type="SAM" id="SignalP"/>
    </source>
</evidence>
<proteinExistence type="predicted"/>
<dbReference type="Gene3D" id="1.25.40.10">
    <property type="entry name" value="Tetratricopeptide repeat domain"/>
    <property type="match status" value="1"/>
</dbReference>
<comment type="caution">
    <text evidence="2">The sequence shown here is derived from an EMBL/GenBank/DDBJ whole genome shotgun (WGS) entry which is preliminary data.</text>
</comment>
<feature type="chain" id="PRO_5047462967" evidence="1">
    <location>
        <begin position="31"/>
        <end position="354"/>
    </location>
</feature>
<dbReference type="Proteomes" id="UP001597375">
    <property type="component" value="Unassembled WGS sequence"/>
</dbReference>
<evidence type="ECO:0000313" key="2">
    <source>
        <dbReference type="EMBL" id="MFD2257553.1"/>
    </source>
</evidence>
<evidence type="ECO:0000313" key="3">
    <source>
        <dbReference type="Proteomes" id="UP001597375"/>
    </source>
</evidence>
<gene>
    <name evidence="2" type="ORF">ACFSSA_12795</name>
</gene>
<dbReference type="InterPro" id="IPR011990">
    <property type="entry name" value="TPR-like_helical_dom_sf"/>
</dbReference>
<dbReference type="RefSeq" id="WP_386820868.1">
    <property type="nucleotide sequence ID" value="NZ_JBHUIT010000031.1"/>
</dbReference>
<keyword evidence="1" id="KW-0732">Signal</keyword>
<feature type="signal peptide" evidence="1">
    <location>
        <begin position="1"/>
        <end position="30"/>
    </location>
</feature>
<dbReference type="EMBL" id="JBHUIT010000031">
    <property type="protein sequence ID" value="MFD2257553.1"/>
    <property type="molecule type" value="Genomic_DNA"/>
</dbReference>
<organism evidence="2 3">
    <name type="scientific">Luteolibacter algae</name>
    <dbReference type="NCBI Taxonomy" id="454151"/>
    <lineage>
        <taxon>Bacteria</taxon>
        <taxon>Pseudomonadati</taxon>
        <taxon>Verrucomicrobiota</taxon>
        <taxon>Verrucomicrobiia</taxon>
        <taxon>Verrucomicrobiales</taxon>
        <taxon>Verrucomicrobiaceae</taxon>
        <taxon>Luteolibacter</taxon>
    </lineage>
</organism>
<reference evidence="3" key="1">
    <citation type="journal article" date="2019" name="Int. J. Syst. Evol. Microbiol.">
        <title>The Global Catalogue of Microorganisms (GCM) 10K type strain sequencing project: providing services to taxonomists for standard genome sequencing and annotation.</title>
        <authorList>
            <consortium name="The Broad Institute Genomics Platform"/>
            <consortium name="The Broad Institute Genome Sequencing Center for Infectious Disease"/>
            <person name="Wu L."/>
            <person name="Ma J."/>
        </authorList>
    </citation>
    <scope>NUCLEOTIDE SEQUENCE [LARGE SCALE GENOMIC DNA]</scope>
    <source>
        <strain evidence="3">CGMCC 4.7106</strain>
    </source>
</reference>
<protein>
    <submittedName>
        <fullName evidence="2">Tetratricopeptide repeat protein</fullName>
    </submittedName>
</protein>